<dbReference type="SUPFAM" id="SSF57889">
    <property type="entry name" value="Cysteine-rich domain"/>
    <property type="match status" value="1"/>
</dbReference>
<evidence type="ECO:0000256" key="4">
    <source>
        <dbReference type="ARBA" id="ARBA00022777"/>
    </source>
</evidence>
<dbReference type="PROSITE" id="PS00479">
    <property type="entry name" value="ZF_DAG_PE_1"/>
    <property type="match status" value="1"/>
</dbReference>
<dbReference type="PROSITE" id="PS50081">
    <property type="entry name" value="ZF_DAG_PE_2"/>
    <property type="match status" value="1"/>
</dbReference>
<protein>
    <submittedName>
        <fullName evidence="9">Serine/threonine-protein kinase MRCK alpha-like isoform X6</fullName>
    </submittedName>
</protein>
<accession>A0ABM4STZ8</accession>
<sequence length="540" mass="61274">MSKDRTSLFYRLNDYKPLKNASGSIKDEKEAQDLVLEKTEEEESLRNSSLVLGARKMPGAMERCDKLDMSAMIMLESALDREKISRKILPEAVPVTLNCKMKAREKYQSDMWLEIEHPNKGLVLQDPSSSSLALFNTTSNAVAQCEGDPVDNIFEQNLKIKFYISSRSTSPSSYSEDEADTVKITDSAHLPVHTPTIKRKECHSRIFFPTKHKAHRFFLTSFTAPTKCHQCTSLMVGLVRQGCTCDACGFSCHTACVEKAPRACPVPFHQKKGAFCLDPQKGLGTVYEGHVWIPKKAGMKKGWQRALAIVCDFKLFLFDMNEEDSKPNVVVSQVIDMRDGAFSVSSVWPSDFVPAKRKEMPRMFKVTASQLSAPSNRYSIPILADSENKKSEWVGVLSELHKILRKSHSRDRSIYVLKEAYDSDLPLIKTTQTAAIIGYNAPYLSVYSENAVDIFDVNTMDWIQTIPLKKMERSWYLLKHQIIKRSKWFSTLAASGVIPSGFPEQKQCYQRGCDDHLFTHGAERLLKDHVIFDVVWKKRK</sequence>
<evidence type="ECO:0000256" key="2">
    <source>
        <dbReference type="ARBA" id="ARBA00022553"/>
    </source>
</evidence>
<dbReference type="InterPro" id="IPR001849">
    <property type="entry name" value="PH_domain"/>
</dbReference>
<dbReference type="Gene3D" id="3.30.60.20">
    <property type="match status" value="1"/>
</dbReference>
<keyword evidence="4" id="KW-0418">Kinase</keyword>
<dbReference type="Pfam" id="PF25346">
    <property type="entry name" value="PH_MRCK"/>
    <property type="match status" value="1"/>
</dbReference>
<evidence type="ECO:0000313" key="9">
    <source>
        <dbReference type="RefSeq" id="XP_070651270.1"/>
    </source>
</evidence>
<dbReference type="InterPro" id="IPR050839">
    <property type="entry name" value="Rho-assoc_Ser/Thr_Kinase"/>
</dbReference>
<keyword evidence="5" id="KW-0862">Zinc</keyword>
<dbReference type="PANTHER" id="PTHR22988">
    <property type="entry name" value="MYOTONIC DYSTROPHY S/T KINASE-RELATED"/>
    <property type="match status" value="1"/>
</dbReference>
<keyword evidence="2" id="KW-0597">Phosphoprotein</keyword>
<keyword evidence="1" id="KW-0723">Serine/threonine-protein kinase</keyword>
<feature type="domain" description="Phorbol-ester/DAG-type" evidence="7">
    <location>
        <begin position="214"/>
        <end position="264"/>
    </location>
</feature>
<dbReference type="InterPro" id="IPR011993">
    <property type="entry name" value="PH-like_dom_sf"/>
</dbReference>
<evidence type="ECO:0000259" key="6">
    <source>
        <dbReference type="PROSITE" id="PS50003"/>
    </source>
</evidence>
<dbReference type="SUPFAM" id="SSF50729">
    <property type="entry name" value="PH domain-like"/>
    <property type="match status" value="1"/>
</dbReference>
<proteinExistence type="predicted"/>
<evidence type="ECO:0000256" key="1">
    <source>
        <dbReference type="ARBA" id="ARBA00022527"/>
    </source>
</evidence>
<evidence type="ECO:0000256" key="5">
    <source>
        <dbReference type="ARBA" id="ARBA00022833"/>
    </source>
</evidence>
<dbReference type="Pfam" id="PF00130">
    <property type="entry name" value="C1_1"/>
    <property type="match status" value="1"/>
</dbReference>
<dbReference type="PANTHER" id="PTHR22988:SF31">
    <property type="entry name" value="SERINE_THREONINE-PROTEIN KINASE MRCK ALPHA"/>
    <property type="match status" value="1"/>
</dbReference>
<dbReference type="Gene3D" id="2.30.29.30">
    <property type="entry name" value="Pleckstrin-homology domain (PH domain)/Phosphotyrosine-binding domain (PTB)"/>
    <property type="match status" value="1"/>
</dbReference>
<evidence type="ECO:0000313" key="8">
    <source>
        <dbReference type="Proteomes" id="UP001652663"/>
    </source>
</evidence>
<dbReference type="InterPro" id="IPR046349">
    <property type="entry name" value="C1-like_sf"/>
</dbReference>
<dbReference type="InterPro" id="IPR002219">
    <property type="entry name" value="PKC_DAG/PE"/>
</dbReference>
<feature type="domain" description="PH" evidence="6">
    <location>
        <begin position="284"/>
        <end position="402"/>
    </location>
</feature>
<keyword evidence="4" id="KW-0808">Transferase</keyword>
<dbReference type="GeneID" id="109562578"/>
<name>A0ABM4STZ8_BOSIN</name>
<evidence type="ECO:0000256" key="3">
    <source>
        <dbReference type="ARBA" id="ARBA00022723"/>
    </source>
</evidence>
<dbReference type="SMART" id="SM00109">
    <property type="entry name" value="C1"/>
    <property type="match status" value="1"/>
</dbReference>
<gene>
    <name evidence="9" type="primary">LOC109562578</name>
</gene>
<keyword evidence="3" id="KW-0479">Metal-binding</keyword>
<dbReference type="Proteomes" id="UP001652663">
    <property type="component" value="Chromosome 8"/>
</dbReference>
<dbReference type="PROSITE" id="PS50003">
    <property type="entry name" value="PH_DOMAIN"/>
    <property type="match status" value="1"/>
</dbReference>
<reference evidence="9" key="1">
    <citation type="submission" date="2025-08" db="UniProtKB">
        <authorList>
            <consortium name="RefSeq"/>
        </authorList>
    </citation>
    <scope>IDENTIFICATION</scope>
    <source>
        <tissue evidence="9">Blood</tissue>
    </source>
</reference>
<organism evidence="8 9">
    <name type="scientific">Bos indicus</name>
    <name type="common">Zebu</name>
    <dbReference type="NCBI Taxonomy" id="9915"/>
    <lineage>
        <taxon>Eukaryota</taxon>
        <taxon>Metazoa</taxon>
        <taxon>Chordata</taxon>
        <taxon>Craniata</taxon>
        <taxon>Vertebrata</taxon>
        <taxon>Euteleostomi</taxon>
        <taxon>Mammalia</taxon>
        <taxon>Eutheria</taxon>
        <taxon>Laurasiatheria</taxon>
        <taxon>Artiodactyla</taxon>
        <taxon>Ruminantia</taxon>
        <taxon>Pecora</taxon>
        <taxon>Bovidae</taxon>
        <taxon>Bovinae</taxon>
        <taxon>Bos</taxon>
    </lineage>
</organism>
<keyword evidence="8" id="KW-1185">Reference proteome</keyword>
<dbReference type="InterPro" id="IPR057529">
    <property type="entry name" value="MRCK/ROCK_PH"/>
</dbReference>
<evidence type="ECO:0000259" key="7">
    <source>
        <dbReference type="PROSITE" id="PS50081"/>
    </source>
</evidence>
<dbReference type="RefSeq" id="XP_070651270.1">
    <property type="nucleotide sequence ID" value="XM_070795169.1"/>
</dbReference>